<dbReference type="PROSITE" id="PS01209">
    <property type="entry name" value="LDLRA_1"/>
    <property type="match status" value="1"/>
</dbReference>
<evidence type="ECO:0000256" key="1">
    <source>
        <dbReference type="ARBA" id="ARBA00023157"/>
    </source>
</evidence>
<dbReference type="InterPro" id="IPR023415">
    <property type="entry name" value="LDLR_class-A_CS"/>
</dbReference>
<dbReference type="AlphaFoldDB" id="A0A6J8A0A8"/>
<accession>A0A6J8A0A8</accession>
<feature type="disulfide bond" evidence="2">
    <location>
        <begin position="19"/>
        <end position="31"/>
    </location>
</feature>
<evidence type="ECO:0000313" key="5">
    <source>
        <dbReference type="Proteomes" id="UP000507470"/>
    </source>
</evidence>
<dbReference type="EMBL" id="CACVKT020000281">
    <property type="protein sequence ID" value="CAC5357984.1"/>
    <property type="molecule type" value="Genomic_DNA"/>
</dbReference>
<evidence type="ECO:0000256" key="3">
    <source>
        <dbReference type="SAM" id="SignalP"/>
    </source>
</evidence>
<dbReference type="Pfam" id="PF00057">
    <property type="entry name" value="Ldl_recept_a"/>
    <property type="match status" value="1"/>
</dbReference>
<feature type="disulfide bond" evidence="2">
    <location>
        <begin position="26"/>
        <end position="44"/>
    </location>
</feature>
<dbReference type="CDD" id="cd00112">
    <property type="entry name" value="LDLa"/>
    <property type="match status" value="1"/>
</dbReference>
<dbReference type="PROSITE" id="PS50068">
    <property type="entry name" value="LDLRA_2"/>
    <property type="match status" value="1"/>
</dbReference>
<feature type="disulfide bond" evidence="2">
    <location>
        <begin position="38"/>
        <end position="53"/>
    </location>
</feature>
<keyword evidence="1 2" id="KW-1015">Disulfide bond</keyword>
<dbReference type="SUPFAM" id="SSF57424">
    <property type="entry name" value="LDL receptor-like module"/>
    <property type="match status" value="1"/>
</dbReference>
<dbReference type="InterPro" id="IPR036055">
    <property type="entry name" value="LDL_receptor-like_sf"/>
</dbReference>
<dbReference type="InterPro" id="IPR002172">
    <property type="entry name" value="LDrepeatLR_classA_rpt"/>
</dbReference>
<evidence type="ECO:0000256" key="2">
    <source>
        <dbReference type="PROSITE-ProRule" id="PRU00124"/>
    </source>
</evidence>
<keyword evidence="3" id="KW-0732">Signal</keyword>
<reference evidence="4 5" key="1">
    <citation type="submission" date="2020-06" db="EMBL/GenBank/DDBJ databases">
        <authorList>
            <person name="Li R."/>
            <person name="Bekaert M."/>
        </authorList>
    </citation>
    <scope>NUCLEOTIDE SEQUENCE [LARGE SCALE GENOMIC DNA]</scope>
    <source>
        <strain evidence="5">wild</strain>
    </source>
</reference>
<sequence>MKRYNSLSLLLYILAVESCNDDQFQCTNGQCVSLTVICDNSFECGDRSDEVNCTITTPCPEGLVKCTAGNCAPKYSDCYTPQSEVQLSSRNIQTYFTTAERASQDKLLLNIKPTSSDNLMHSYTLSKEMQISSTIDNIILTYTKSTASDIIEETISTSLIQINDTTVNGVATIHSTKILKPFSKETPSTIMFLNSTASEFNMPSSSSQMKTSYSQSIFKFEREKSVNYNTWLQSSMQTTSRSYIMGLSYDLSHFHSSMDDKTESFKQFELSYSALYLVYSSLNVKRSKNPMTTLLSVKTKTSHRFFQNVYTHHTAVIKSEQIKSPSTVLQPSNQIAITETISETTSKYMTRDKTESNIERTQSKSTLFPSTLKTSTPVTISSETPTIMGYFPDENYYSRYN</sequence>
<protein>
    <recommendedName>
        <fullName evidence="6">LRP2</fullName>
    </recommendedName>
</protein>
<dbReference type="Gene3D" id="4.10.400.10">
    <property type="entry name" value="Low-density Lipoprotein Receptor"/>
    <property type="match status" value="1"/>
</dbReference>
<organism evidence="4 5">
    <name type="scientific">Mytilus coruscus</name>
    <name type="common">Sea mussel</name>
    <dbReference type="NCBI Taxonomy" id="42192"/>
    <lineage>
        <taxon>Eukaryota</taxon>
        <taxon>Metazoa</taxon>
        <taxon>Spiralia</taxon>
        <taxon>Lophotrochozoa</taxon>
        <taxon>Mollusca</taxon>
        <taxon>Bivalvia</taxon>
        <taxon>Autobranchia</taxon>
        <taxon>Pteriomorphia</taxon>
        <taxon>Mytilida</taxon>
        <taxon>Mytiloidea</taxon>
        <taxon>Mytilidae</taxon>
        <taxon>Mytilinae</taxon>
        <taxon>Mytilus</taxon>
    </lineage>
</organism>
<proteinExistence type="predicted"/>
<feature type="chain" id="PRO_5027032252" description="LRP2" evidence="3">
    <location>
        <begin position="19"/>
        <end position="401"/>
    </location>
</feature>
<evidence type="ECO:0000313" key="4">
    <source>
        <dbReference type="EMBL" id="CAC5357984.1"/>
    </source>
</evidence>
<keyword evidence="5" id="KW-1185">Reference proteome</keyword>
<feature type="signal peptide" evidence="3">
    <location>
        <begin position="1"/>
        <end position="18"/>
    </location>
</feature>
<dbReference type="OrthoDB" id="504708at2759"/>
<dbReference type="SMART" id="SM00192">
    <property type="entry name" value="LDLa"/>
    <property type="match status" value="1"/>
</dbReference>
<name>A0A6J8A0A8_MYTCO</name>
<dbReference type="Proteomes" id="UP000507470">
    <property type="component" value="Unassembled WGS sequence"/>
</dbReference>
<evidence type="ECO:0008006" key="6">
    <source>
        <dbReference type="Google" id="ProtNLM"/>
    </source>
</evidence>
<gene>
    <name evidence="4" type="ORF">MCOR_1424</name>
</gene>